<protein>
    <recommendedName>
        <fullName evidence="3 8">Signal peptidase complex subunit 2</fullName>
    </recommendedName>
</protein>
<dbReference type="EMBL" id="AAGK01000006">
    <property type="protein sequence ID" value="EAN30633.1"/>
    <property type="molecule type" value="Genomic_DNA"/>
</dbReference>
<evidence type="ECO:0000256" key="5">
    <source>
        <dbReference type="ARBA" id="ARBA00022824"/>
    </source>
</evidence>
<feature type="transmembrane region" description="Helical" evidence="8">
    <location>
        <begin position="21"/>
        <end position="43"/>
    </location>
</feature>
<evidence type="ECO:0000313" key="10">
    <source>
        <dbReference type="Proteomes" id="UP000001949"/>
    </source>
</evidence>
<evidence type="ECO:0000256" key="4">
    <source>
        <dbReference type="ARBA" id="ARBA00022692"/>
    </source>
</evidence>
<dbReference type="InterPro" id="IPR009582">
    <property type="entry name" value="Spc2/SPCS2"/>
</dbReference>
<dbReference type="Proteomes" id="UP000001949">
    <property type="component" value="Unassembled WGS sequence"/>
</dbReference>
<comment type="similarity">
    <text evidence="2 8">Belongs to the SPCS2 family.</text>
</comment>
<dbReference type="eggNOG" id="ENOG502QXH1">
    <property type="taxonomic scope" value="Eukaryota"/>
</dbReference>
<dbReference type="GeneID" id="3499725"/>
<dbReference type="InParanoid" id="Q4MYP9"/>
<sequence length="157" mass="18499">MDLNIRAAFKEIGLKIDNKVIYFRIFLYLVMNALGAYITFFVQVEKSKFLLKVMLIVFFSVFSLYIAYDKVLLRRAHFVVKLKNCKVLVWTKVKRLKGTYEIKYKKGGLKNKAETYTLPLGDLFFSDGECDYDHFVKLMEKLKPRLLSLDTRSKKKD</sequence>
<evidence type="ECO:0000313" key="9">
    <source>
        <dbReference type="EMBL" id="EAN30633.1"/>
    </source>
</evidence>
<gene>
    <name evidence="9" type="ordered locus">TP03_0792</name>
</gene>
<dbReference type="OMA" id="FFSDGEC"/>
<keyword evidence="4 8" id="KW-0812">Transmembrane</keyword>
<dbReference type="GO" id="GO:0005787">
    <property type="term" value="C:signal peptidase complex"/>
    <property type="evidence" value="ECO:0007669"/>
    <property type="project" value="UniProtKB-UniRule"/>
</dbReference>
<evidence type="ECO:0000256" key="6">
    <source>
        <dbReference type="ARBA" id="ARBA00022989"/>
    </source>
</evidence>
<dbReference type="GO" id="GO:0008233">
    <property type="term" value="F:peptidase activity"/>
    <property type="evidence" value="ECO:0007669"/>
    <property type="project" value="UniProtKB-UniRule"/>
</dbReference>
<keyword evidence="7 8" id="KW-0472">Membrane</keyword>
<dbReference type="Pfam" id="PF06703">
    <property type="entry name" value="SPC25"/>
    <property type="match status" value="1"/>
</dbReference>
<comment type="caution">
    <text evidence="9">The sequence shown here is derived from an EMBL/GenBank/DDBJ whole genome shotgun (WGS) entry which is preliminary data.</text>
</comment>
<comment type="subcellular location">
    <subcellularLocation>
        <location evidence="1 8">Endoplasmic reticulum membrane</location>
        <topology evidence="1 8">Multi-pass membrane protein</topology>
    </subcellularLocation>
</comment>
<keyword evidence="5 8" id="KW-0256">Endoplasmic reticulum</keyword>
<evidence type="ECO:0000256" key="3">
    <source>
        <dbReference type="ARBA" id="ARBA00017057"/>
    </source>
</evidence>
<evidence type="ECO:0000256" key="7">
    <source>
        <dbReference type="ARBA" id="ARBA00023136"/>
    </source>
</evidence>
<accession>Q4MYP9</accession>
<name>Q4MYP9_THEPA</name>
<dbReference type="VEuPathDB" id="PiroplasmaDB:TpMuguga_03g00792"/>
<reference evidence="9 10" key="1">
    <citation type="journal article" date="2005" name="Science">
        <title>Genome sequence of Theileria parva, a bovine pathogen that transforms lymphocytes.</title>
        <authorList>
            <person name="Gardner M.J."/>
            <person name="Bishop R."/>
            <person name="Shah T."/>
            <person name="de Villiers E.P."/>
            <person name="Carlton J.M."/>
            <person name="Hall N."/>
            <person name="Ren Q."/>
            <person name="Paulsen I.T."/>
            <person name="Pain A."/>
            <person name="Berriman M."/>
            <person name="Wilson R.J.M."/>
            <person name="Sato S."/>
            <person name="Ralph S.A."/>
            <person name="Mann D.J."/>
            <person name="Xiong Z."/>
            <person name="Shallom S.J."/>
            <person name="Weidman J."/>
            <person name="Jiang L."/>
            <person name="Lynn J."/>
            <person name="Weaver B."/>
            <person name="Shoaibi A."/>
            <person name="Domingo A.R."/>
            <person name="Wasawo D."/>
            <person name="Crabtree J."/>
            <person name="Wortman J.R."/>
            <person name="Haas B."/>
            <person name="Angiuoli S.V."/>
            <person name="Creasy T.H."/>
            <person name="Lu C."/>
            <person name="Suh B."/>
            <person name="Silva J.C."/>
            <person name="Utterback T.R."/>
            <person name="Feldblyum T.V."/>
            <person name="Pertea M."/>
            <person name="Allen J."/>
            <person name="Nierman W.C."/>
            <person name="Taracha E.L.N."/>
            <person name="Salzberg S.L."/>
            <person name="White O.R."/>
            <person name="Fitzhugh H.A."/>
            <person name="Morzaria S."/>
            <person name="Venter J.C."/>
            <person name="Fraser C.M."/>
            <person name="Nene V."/>
        </authorList>
    </citation>
    <scope>NUCLEOTIDE SEQUENCE [LARGE SCALE GENOMIC DNA]</scope>
    <source>
        <strain evidence="9 10">Muguga</strain>
    </source>
</reference>
<dbReference type="KEGG" id="tpv:TP03_0792"/>
<evidence type="ECO:0000256" key="8">
    <source>
        <dbReference type="RuleBase" id="RU368033"/>
    </source>
</evidence>
<keyword evidence="6 8" id="KW-1133">Transmembrane helix</keyword>
<feature type="transmembrane region" description="Helical" evidence="8">
    <location>
        <begin position="49"/>
        <end position="68"/>
    </location>
</feature>
<dbReference type="GO" id="GO:0006465">
    <property type="term" value="P:signal peptide processing"/>
    <property type="evidence" value="ECO:0007669"/>
    <property type="project" value="UniProtKB-UniRule"/>
</dbReference>
<keyword evidence="10" id="KW-1185">Reference proteome</keyword>
<comment type="function">
    <text evidence="8">Component of the signal peptidase complex (SPC) which catalyzes the cleavage of N-terminal signal sequences from nascent proteins as they are translocated into the lumen of the endoplasmic reticulum. Enhances the enzymatic activity of SPC and facilitates the interactions between different components of the translocation site.</text>
</comment>
<dbReference type="AlphaFoldDB" id="Q4MYP9"/>
<evidence type="ECO:0000256" key="2">
    <source>
        <dbReference type="ARBA" id="ARBA00007324"/>
    </source>
</evidence>
<proteinExistence type="inferred from homology"/>
<evidence type="ECO:0000256" key="1">
    <source>
        <dbReference type="ARBA" id="ARBA00004477"/>
    </source>
</evidence>
<organism evidence="9 10">
    <name type="scientific">Theileria parva</name>
    <name type="common">East coast fever infection agent</name>
    <dbReference type="NCBI Taxonomy" id="5875"/>
    <lineage>
        <taxon>Eukaryota</taxon>
        <taxon>Sar</taxon>
        <taxon>Alveolata</taxon>
        <taxon>Apicomplexa</taxon>
        <taxon>Aconoidasida</taxon>
        <taxon>Piroplasmida</taxon>
        <taxon>Theileriidae</taxon>
        <taxon>Theileria</taxon>
    </lineage>
</organism>